<dbReference type="Proteomes" id="UP000012073">
    <property type="component" value="Unassembled WGS sequence"/>
</dbReference>
<reference evidence="3" key="1">
    <citation type="journal article" date="2013" name="Proc. Natl. Acad. Sci. U.S.A.">
        <title>Genome structure and metabolic features in the red seaweed Chondrus crispus shed light on evolution of the Archaeplastida.</title>
        <authorList>
            <person name="Collen J."/>
            <person name="Porcel B."/>
            <person name="Carre W."/>
            <person name="Ball S.G."/>
            <person name="Chaparro C."/>
            <person name="Tonon T."/>
            <person name="Barbeyron T."/>
            <person name="Michel G."/>
            <person name="Noel B."/>
            <person name="Valentin K."/>
            <person name="Elias M."/>
            <person name="Artiguenave F."/>
            <person name="Arun A."/>
            <person name="Aury J.M."/>
            <person name="Barbosa-Neto J.F."/>
            <person name="Bothwell J.H."/>
            <person name="Bouget F.Y."/>
            <person name="Brillet L."/>
            <person name="Cabello-Hurtado F."/>
            <person name="Capella-Gutierrez S."/>
            <person name="Charrier B."/>
            <person name="Cladiere L."/>
            <person name="Cock J.M."/>
            <person name="Coelho S.M."/>
            <person name="Colleoni C."/>
            <person name="Czjzek M."/>
            <person name="Da Silva C."/>
            <person name="Delage L."/>
            <person name="Denoeud F."/>
            <person name="Deschamps P."/>
            <person name="Dittami S.M."/>
            <person name="Gabaldon T."/>
            <person name="Gachon C.M."/>
            <person name="Groisillier A."/>
            <person name="Herve C."/>
            <person name="Jabbari K."/>
            <person name="Katinka M."/>
            <person name="Kloareg B."/>
            <person name="Kowalczyk N."/>
            <person name="Labadie K."/>
            <person name="Leblanc C."/>
            <person name="Lopez P.J."/>
            <person name="McLachlan D.H."/>
            <person name="Meslet-Cladiere L."/>
            <person name="Moustafa A."/>
            <person name="Nehr Z."/>
            <person name="Nyvall Collen P."/>
            <person name="Panaud O."/>
            <person name="Partensky F."/>
            <person name="Poulain J."/>
            <person name="Rensing S.A."/>
            <person name="Rousvoal S."/>
            <person name="Samson G."/>
            <person name="Symeonidi A."/>
            <person name="Weissenbach J."/>
            <person name="Zambounis A."/>
            <person name="Wincker P."/>
            <person name="Boyen C."/>
        </authorList>
    </citation>
    <scope>NUCLEOTIDE SEQUENCE [LARGE SCALE GENOMIC DNA]</scope>
    <source>
        <strain evidence="3">cv. Stackhouse</strain>
    </source>
</reference>
<keyword evidence="3" id="KW-1185">Reference proteome</keyword>
<protein>
    <submittedName>
        <fullName evidence="2">Uncharacterized protein</fullName>
    </submittedName>
</protein>
<dbReference type="RefSeq" id="XP_005713841.1">
    <property type="nucleotide sequence ID" value="XM_005713784.1"/>
</dbReference>
<name>R7Q673_CHOCR</name>
<dbReference type="GeneID" id="17321558"/>
<organism evidence="2 3">
    <name type="scientific">Chondrus crispus</name>
    <name type="common">Carrageen Irish moss</name>
    <name type="synonym">Polymorpha crispa</name>
    <dbReference type="NCBI Taxonomy" id="2769"/>
    <lineage>
        <taxon>Eukaryota</taxon>
        <taxon>Rhodophyta</taxon>
        <taxon>Florideophyceae</taxon>
        <taxon>Rhodymeniophycidae</taxon>
        <taxon>Gigartinales</taxon>
        <taxon>Gigartinaceae</taxon>
        <taxon>Chondrus</taxon>
    </lineage>
</organism>
<evidence type="ECO:0000313" key="3">
    <source>
        <dbReference type="Proteomes" id="UP000012073"/>
    </source>
</evidence>
<sequence>MDALRRNSDAYISFRTTMSVSLSSSSLLRRAQKPLCTHLTFSPCVELDHPIETTTTSLGVPCTQSLSHSCIPFPFPIFFLSSFSLLFSSSSTTLCIRRQSLPSRDLGSSPPLAPVRSAVS</sequence>
<dbReference type="EMBL" id="HG001668">
    <property type="protein sequence ID" value="CDF34022.1"/>
    <property type="molecule type" value="Genomic_DNA"/>
</dbReference>
<accession>R7Q673</accession>
<evidence type="ECO:0000313" key="2">
    <source>
        <dbReference type="EMBL" id="CDF34022.1"/>
    </source>
</evidence>
<dbReference type="KEGG" id="ccp:CHC_T00002716001"/>
<proteinExistence type="predicted"/>
<gene>
    <name evidence="2" type="ORF">CHC_T00002716001</name>
</gene>
<dbReference type="AlphaFoldDB" id="R7Q673"/>
<dbReference type="Gramene" id="CDF34022">
    <property type="protein sequence ID" value="CDF34022"/>
    <property type="gene ID" value="CHC_T00002716001"/>
</dbReference>
<feature type="region of interest" description="Disordered" evidence="1">
    <location>
        <begin position="101"/>
        <end position="120"/>
    </location>
</feature>
<evidence type="ECO:0000256" key="1">
    <source>
        <dbReference type="SAM" id="MobiDB-lite"/>
    </source>
</evidence>